<keyword evidence="5" id="KW-0653">Protein transport</keyword>
<dbReference type="EMBL" id="MCGT01000009">
    <property type="protein sequence ID" value="ORX56952.1"/>
    <property type="molecule type" value="Genomic_DNA"/>
</dbReference>
<evidence type="ECO:0000256" key="5">
    <source>
        <dbReference type="ARBA" id="ARBA00022927"/>
    </source>
</evidence>
<evidence type="ECO:0000256" key="1">
    <source>
        <dbReference type="ARBA" id="ARBA00004608"/>
    </source>
</evidence>
<dbReference type="GO" id="GO:0005771">
    <property type="term" value="C:multivesicular body"/>
    <property type="evidence" value="ECO:0007669"/>
    <property type="project" value="TreeGrafter"/>
</dbReference>
<dbReference type="InterPro" id="IPR005024">
    <property type="entry name" value="Snf7_fam"/>
</dbReference>
<evidence type="ECO:0000256" key="7">
    <source>
        <dbReference type="SAM" id="Coils"/>
    </source>
</evidence>
<dbReference type="Pfam" id="PF03357">
    <property type="entry name" value="Snf7"/>
    <property type="match status" value="1"/>
</dbReference>
<dbReference type="OrthoDB" id="441172at2759"/>
<dbReference type="GO" id="GO:0015031">
    <property type="term" value="P:protein transport"/>
    <property type="evidence" value="ECO:0007669"/>
    <property type="project" value="UniProtKB-KW"/>
</dbReference>
<dbReference type="PANTHER" id="PTHR22761">
    <property type="entry name" value="CHARGED MULTIVESICULAR BODY PROTEIN"/>
    <property type="match status" value="1"/>
</dbReference>
<evidence type="ECO:0000256" key="3">
    <source>
        <dbReference type="ARBA" id="ARBA00022448"/>
    </source>
</evidence>
<dbReference type="Proteomes" id="UP000242146">
    <property type="component" value="Unassembled WGS sequence"/>
</dbReference>
<accession>A0A1X2GM51</accession>
<keyword evidence="6" id="KW-0472">Membrane</keyword>
<evidence type="ECO:0000256" key="2">
    <source>
        <dbReference type="ARBA" id="ARBA00006190"/>
    </source>
</evidence>
<evidence type="ECO:0000256" key="4">
    <source>
        <dbReference type="ARBA" id="ARBA00022753"/>
    </source>
</evidence>
<dbReference type="GO" id="GO:0000815">
    <property type="term" value="C:ESCRT III complex"/>
    <property type="evidence" value="ECO:0007669"/>
    <property type="project" value="TreeGrafter"/>
</dbReference>
<name>A0A1X2GM51_9FUNG</name>
<dbReference type="PANTHER" id="PTHR22761:SF5">
    <property type="entry name" value="CHARGED MULTIVESICULAR BODY PROTEIN 6"/>
    <property type="match status" value="1"/>
</dbReference>
<feature type="region of interest" description="Disordered" evidence="8">
    <location>
        <begin position="178"/>
        <end position="213"/>
    </location>
</feature>
<reference evidence="9 10" key="1">
    <citation type="submission" date="2016-07" db="EMBL/GenBank/DDBJ databases">
        <title>Pervasive Adenine N6-methylation of Active Genes in Fungi.</title>
        <authorList>
            <consortium name="DOE Joint Genome Institute"/>
            <person name="Mondo S.J."/>
            <person name="Dannebaum R.O."/>
            <person name="Kuo R.C."/>
            <person name="Labutti K."/>
            <person name="Haridas S."/>
            <person name="Kuo A."/>
            <person name="Salamov A."/>
            <person name="Ahrendt S.R."/>
            <person name="Lipzen A."/>
            <person name="Sullivan W."/>
            <person name="Andreopoulos W.B."/>
            <person name="Clum A."/>
            <person name="Lindquist E."/>
            <person name="Daum C."/>
            <person name="Ramamoorthy G.K."/>
            <person name="Gryganskyi A."/>
            <person name="Culley D."/>
            <person name="Magnuson J.K."/>
            <person name="James T.Y."/>
            <person name="O'Malley M.A."/>
            <person name="Stajich J.E."/>
            <person name="Spatafora J.W."/>
            <person name="Visel A."/>
            <person name="Grigoriev I.V."/>
        </authorList>
    </citation>
    <scope>NUCLEOTIDE SEQUENCE [LARGE SCALE GENOMIC DNA]</scope>
    <source>
        <strain evidence="9 10">NRRL 3301</strain>
    </source>
</reference>
<dbReference type="STRING" id="101127.A0A1X2GM51"/>
<dbReference type="GO" id="GO:0006900">
    <property type="term" value="P:vesicle budding from membrane"/>
    <property type="evidence" value="ECO:0007669"/>
    <property type="project" value="TreeGrafter"/>
</dbReference>
<evidence type="ECO:0000256" key="8">
    <source>
        <dbReference type="SAM" id="MobiDB-lite"/>
    </source>
</evidence>
<comment type="subcellular location">
    <subcellularLocation>
        <location evidence="1">Endosome membrane</location>
    </subcellularLocation>
</comment>
<gene>
    <name evidence="9" type="ORF">DM01DRAFT_311832</name>
</gene>
<comment type="caution">
    <text evidence="9">The sequence shown here is derived from an EMBL/GenBank/DDBJ whole genome shotgun (WGS) entry which is preliminary data.</text>
</comment>
<evidence type="ECO:0000313" key="9">
    <source>
        <dbReference type="EMBL" id="ORX56952.1"/>
    </source>
</evidence>
<dbReference type="Gene3D" id="1.10.287.1060">
    <property type="entry name" value="ESAT-6-like"/>
    <property type="match status" value="1"/>
</dbReference>
<comment type="similarity">
    <text evidence="2">Belongs to the SNF7 family.</text>
</comment>
<evidence type="ECO:0000313" key="10">
    <source>
        <dbReference type="Proteomes" id="UP000242146"/>
    </source>
</evidence>
<protein>
    <recommendedName>
        <fullName evidence="11">Snf7-domain-containing protein</fullName>
    </recommendedName>
</protein>
<keyword evidence="4" id="KW-0967">Endosome</keyword>
<dbReference type="AlphaFoldDB" id="A0A1X2GM51"/>
<dbReference type="GO" id="GO:0032511">
    <property type="term" value="P:late endosome to vacuole transport via multivesicular body sorting pathway"/>
    <property type="evidence" value="ECO:0007669"/>
    <property type="project" value="TreeGrafter"/>
</dbReference>
<evidence type="ECO:0000256" key="6">
    <source>
        <dbReference type="ARBA" id="ARBA00023136"/>
    </source>
</evidence>
<feature type="coiled-coil region" evidence="7">
    <location>
        <begin position="64"/>
        <end position="91"/>
    </location>
</feature>
<keyword evidence="3" id="KW-0813">Transport</keyword>
<sequence length="213" mass="24315">MGGAHSKNKITSQDQAILDLKIQRDKLKRYQKKINVVIEAEVKLAKKAVEQGHKKQALLALKKKRYQEQLLEKTEQELMNLEDLTQSIEYALVEKQVMEGLKKGNTVLQDIHKEMSLEDVEKLMDDTAEAIAYQEEIDQAISGQLSAEDEEEILKELEQLQLDAEMPQVPADQIPVTMTDMPQVPTHVPKEPQPQPQQQKAQKQREELPAMLA</sequence>
<evidence type="ECO:0008006" key="11">
    <source>
        <dbReference type="Google" id="ProtNLM"/>
    </source>
</evidence>
<keyword evidence="10" id="KW-1185">Reference proteome</keyword>
<keyword evidence="7" id="KW-0175">Coiled coil</keyword>
<organism evidence="9 10">
    <name type="scientific">Hesseltinella vesiculosa</name>
    <dbReference type="NCBI Taxonomy" id="101127"/>
    <lineage>
        <taxon>Eukaryota</taxon>
        <taxon>Fungi</taxon>
        <taxon>Fungi incertae sedis</taxon>
        <taxon>Mucoromycota</taxon>
        <taxon>Mucoromycotina</taxon>
        <taxon>Mucoromycetes</taxon>
        <taxon>Mucorales</taxon>
        <taxon>Cunninghamellaceae</taxon>
        <taxon>Hesseltinella</taxon>
    </lineage>
</organism>
<proteinExistence type="inferred from homology"/>
<feature type="compositionally biased region" description="Basic and acidic residues" evidence="8">
    <location>
        <begin position="203"/>
        <end position="213"/>
    </location>
</feature>